<proteinExistence type="predicted"/>
<reference evidence="2" key="1">
    <citation type="submission" date="2021-03" db="EMBL/GenBank/DDBJ databases">
        <authorList>
            <person name="Bekaert M."/>
        </authorList>
    </citation>
    <scope>NUCLEOTIDE SEQUENCE</scope>
</reference>
<accession>A0A8S3PRB8</accession>
<gene>
    <name evidence="2" type="ORF">MEDL_1462</name>
</gene>
<dbReference type="OrthoDB" id="6217235at2759"/>
<evidence type="ECO:0000313" key="3">
    <source>
        <dbReference type="Proteomes" id="UP000683360"/>
    </source>
</evidence>
<dbReference type="PROSITE" id="PS50994">
    <property type="entry name" value="INTEGRASE"/>
    <property type="match status" value="1"/>
</dbReference>
<dbReference type="PANTHER" id="PTHR37984">
    <property type="entry name" value="PROTEIN CBG26694"/>
    <property type="match status" value="1"/>
</dbReference>
<dbReference type="InterPro" id="IPR050951">
    <property type="entry name" value="Retrovirus_Pol_polyprotein"/>
</dbReference>
<organism evidence="2 3">
    <name type="scientific">Mytilus edulis</name>
    <name type="common">Blue mussel</name>
    <dbReference type="NCBI Taxonomy" id="6550"/>
    <lineage>
        <taxon>Eukaryota</taxon>
        <taxon>Metazoa</taxon>
        <taxon>Spiralia</taxon>
        <taxon>Lophotrochozoa</taxon>
        <taxon>Mollusca</taxon>
        <taxon>Bivalvia</taxon>
        <taxon>Autobranchia</taxon>
        <taxon>Pteriomorphia</taxon>
        <taxon>Mytilida</taxon>
        <taxon>Mytiloidea</taxon>
        <taxon>Mytilidae</taxon>
        <taxon>Mytilinae</taxon>
        <taxon>Mytilus</taxon>
    </lineage>
</organism>
<evidence type="ECO:0000313" key="2">
    <source>
        <dbReference type="EMBL" id="CAG2185890.1"/>
    </source>
</evidence>
<dbReference type="InterPro" id="IPR012337">
    <property type="entry name" value="RNaseH-like_sf"/>
</dbReference>
<dbReference type="EMBL" id="CAJPWZ010000104">
    <property type="protein sequence ID" value="CAG2185890.1"/>
    <property type="molecule type" value="Genomic_DNA"/>
</dbReference>
<dbReference type="GO" id="GO:0015074">
    <property type="term" value="P:DNA integration"/>
    <property type="evidence" value="ECO:0007669"/>
    <property type="project" value="InterPro"/>
</dbReference>
<dbReference type="Gene3D" id="3.30.420.10">
    <property type="entry name" value="Ribonuclease H-like superfamily/Ribonuclease H"/>
    <property type="match status" value="1"/>
</dbReference>
<name>A0A8S3PRB8_MYTED</name>
<dbReference type="InterPro" id="IPR001584">
    <property type="entry name" value="Integrase_cat-core"/>
</dbReference>
<dbReference type="SUPFAM" id="SSF53098">
    <property type="entry name" value="Ribonuclease H-like"/>
    <property type="match status" value="1"/>
</dbReference>
<comment type="caution">
    <text evidence="2">The sequence shown here is derived from an EMBL/GenBank/DDBJ whole genome shotgun (WGS) entry which is preliminary data.</text>
</comment>
<dbReference type="GO" id="GO:0003676">
    <property type="term" value="F:nucleic acid binding"/>
    <property type="evidence" value="ECO:0007669"/>
    <property type="project" value="InterPro"/>
</dbReference>
<sequence>MKAKNIQTIKTTTKVNEWREYINSCVKKKPSAHTSSRRKNMCPESTIYIGIQTVENVDVIIAEMNNALPEETKEYLVPDLTVKQLSLSAYLPISKQMYDRFQKSSAEDFELKELTKTVIERLPLDKSELVKNFAKDYGFQHLTSSPTYAQSNGQAERTVQTIKSLLKKSKDPYKSLLDYRNTAITELELSPAQIFYGRRLKTTLPTTAPLLNVNNSQDIRRKLKERQSKQKHYYDRHSKPLEPLQNGQKVLVHDGNKWSKHATVKRKHHTPRSYVVETADGRLYRRNRKRLRPTKCNEDQHTQKIVPKVNHNHQVQKEVINTPSADETSACVTQSVVTKTRSGRNVQIPTKFNDYNHRQYIQTVSKNHGQYLQTTSKNQIILRLYIRATDNTYRLSKNNRLYFKTHSLYLQTVSKNHTQYLQTTSKNHRQYLQTVSKNHRQYLQTVSKNHRQYLQTTSKNHRQYLQTTTYKNHRQYLQTTSKNHRQYLQTVSKNHRQYLETTYKNHRQYLQTASKNHRQYLETTHKNHRQYLQTTYKNHRQYLQTVSKNHRQYLQTVSKNHRQYLQTITFDIKCIEMKKPMGAPAKRRSVSSVEIVFIRYRIKKILLRKRGVSVMRMIHIHRAFECIEVVSSILTKRTSTLTTVKIKAIRFIKTS</sequence>
<dbReference type="Proteomes" id="UP000683360">
    <property type="component" value="Unassembled WGS sequence"/>
</dbReference>
<dbReference type="AlphaFoldDB" id="A0A8S3PRB8"/>
<protein>
    <recommendedName>
        <fullName evidence="1">Integrase catalytic domain-containing protein</fullName>
    </recommendedName>
</protein>
<dbReference type="PANTHER" id="PTHR37984:SF7">
    <property type="entry name" value="INTEGRASE CATALYTIC DOMAIN-CONTAINING PROTEIN"/>
    <property type="match status" value="1"/>
</dbReference>
<feature type="domain" description="Integrase catalytic" evidence="1">
    <location>
        <begin position="124"/>
        <end position="217"/>
    </location>
</feature>
<dbReference type="InterPro" id="IPR036397">
    <property type="entry name" value="RNaseH_sf"/>
</dbReference>
<keyword evidence="3" id="KW-1185">Reference proteome</keyword>
<evidence type="ECO:0000259" key="1">
    <source>
        <dbReference type="PROSITE" id="PS50994"/>
    </source>
</evidence>